<name>A0ABV7UZQ2_9SPHN</name>
<evidence type="ECO:0000313" key="3">
    <source>
        <dbReference type="Proteomes" id="UP001595683"/>
    </source>
</evidence>
<keyword evidence="1" id="KW-0732">Signal</keyword>
<sequence length="121" mass="12975">MRTLPPLLPLLSLIAIGACATLPKPARDDGMARLGEATRAGRLEVRPLSVVEDSRCPENARCITAGRLIVRTQVGGQSRDLELGTPDASGVVLDAAEPAKRTDRRILPGAWRFHFSPLAPD</sequence>
<reference evidence="3" key="1">
    <citation type="journal article" date="2019" name="Int. J. Syst. Evol. Microbiol.">
        <title>The Global Catalogue of Microorganisms (GCM) 10K type strain sequencing project: providing services to taxonomists for standard genome sequencing and annotation.</title>
        <authorList>
            <consortium name="The Broad Institute Genomics Platform"/>
            <consortium name="The Broad Institute Genome Sequencing Center for Infectious Disease"/>
            <person name="Wu L."/>
            <person name="Ma J."/>
        </authorList>
    </citation>
    <scope>NUCLEOTIDE SEQUENCE [LARGE SCALE GENOMIC DNA]</scope>
    <source>
        <strain evidence="3">KCTC 42224</strain>
    </source>
</reference>
<feature type="chain" id="PRO_5045337397" description="Lipoprotein" evidence="1">
    <location>
        <begin position="21"/>
        <end position="121"/>
    </location>
</feature>
<protein>
    <recommendedName>
        <fullName evidence="4">Lipoprotein</fullName>
    </recommendedName>
</protein>
<gene>
    <name evidence="2" type="ORF">ACFOOT_04345</name>
</gene>
<dbReference type="RefSeq" id="WP_191323056.1">
    <property type="nucleotide sequence ID" value="NZ_BMZP01000003.1"/>
</dbReference>
<dbReference type="EMBL" id="JBHRYE010000007">
    <property type="protein sequence ID" value="MFC3670646.1"/>
    <property type="molecule type" value="Genomic_DNA"/>
</dbReference>
<evidence type="ECO:0000256" key="1">
    <source>
        <dbReference type="SAM" id="SignalP"/>
    </source>
</evidence>
<keyword evidence="3" id="KW-1185">Reference proteome</keyword>
<organism evidence="2 3">
    <name type="scientific">Novosphingobium pokkalii</name>
    <dbReference type="NCBI Taxonomy" id="1770194"/>
    <lineage>
        <taxon>Bacteria</taxon>
        <taxon>Pseudomonadati</taxon>
        <taxon>Pseudomonadota</taxon>
        <taxon>Alphaproteobacteria</taxon>
        <taxon>Sphingomonadales</taxon>
        <taxon>Sphingomonadaceae</taxon>
        <taxon>Novosphingobium</taxon>
    </lineage>
</organism>
<feature type="signal peptide" evidence="1">
    <location>
        <begin position="1"/>
        <end position="20"/>
    </location>
</feature>
<comment type="caution">
    <text evidence="2">The sequence shown here is derived from an EMBL/GenBank/DDBJ whole genome shotgun (WGS) entry which is preliminary data.</text>
</comment>
<evidence type="ECO:0008006" key="4">
    <source>
        <dbReference type="Google" id="ProtNLM"/>
    </source>
</evidence>
<accession>A0ABV7UZQ2</accession>
<proteinExistence type="predicted"/>
<dbReference type="PROSITE" id="PS51257">
    <property type="entry name" value="PROKAR_LIPOPROTEIN"/>
    <property type="match status" value="1"/>
</dbReference>
<dbReference type="Proteomes" id="UP001595683">
    <property type="component" value="Unassembled WGS sequence"/>
</dbReference>
<evidence type="ECO:0000313" key="2">
    <source>
        <dbReference type="EMBL" id="MFC3670646.1"/>
    </source>
</evidence>